<evidence type="ECO:0000313" key="6">
    <source>
        <dbReference type="EMBL" id="NXK69548.1"/>
    </source>
</evidence>
<dbReference type="GO" id="GO:0016020">
    <property type="term" value="C:membrane"/>
    <property type="evidence" value="ECO:0007669"/>
    <property type="project" value="InterPro"/>
</dbReference>
<dbReference type="InterPro" id="IPR003961">
    <property type="entry name" value="FN3_dom"/>
</dbReference>
<feature type="domain" description="Fibronectin type-III" evidence="5">
    <location>
        <begin position="25"/>
        <end position="123"/>
    </location>
</feature>
<gene>
    <name evidence="6" type="primary">Ebi3</name>
    <name evidence="6" type="ORF">SYLVIR_R14798</name>
</gene>
<dbReference type="InterPro" id="IPR036116">
    <property type="entry name" value="FN3_sf"/>
</dbReference>
<name>A0A7L0LKD8_9SYLV</name>
<evidence type="ECO:0000313" key="7">
    <source>
        <dbReference type="Proteomes" id="UP000567822"/>
    </source>
</evidence>
<dbReference type="Gene3D" id="2.60.40.10">
    <property type="entry name" value="Immunoglobulins"/>
    <property type="match status" value="2"/>
</dbReference>
<dbReference type="InterPro" id="IPR013783">
    <property type="entry name" value="Ig-like_fold"/>
</dbReference>
<evidence type="ECO:0000256" key="1">
    <source>
        <dbReference type="ARBA" id="ARBA00010890"/>
    </source>
</evidence>
<dbReference type="Pfam" id="PF00041">
    <property type="entry name" value="fn3"/>
    <property type="match status" value="1"/>
</dbReference>
<dbReference type="Pfam" id="PF24031">
    <property type="entry name" value="FN3_IL27B_N"/>
    <property type="match status" value="1"/>
</dbReference>
<sequence length="224" mass="24107">VAPLLAGGPWGCWQWGDPCPLSPDPPSPPAIQCWASSYPQAVNCSWGLSPEPLLDTDFVATYRSVGGSPKPLPCTLTGPRSCSFGDLQVFSVTPYELNVTARNALGAAWGALPFLLESIVKPDPPEALRVSPIPGEPQKLLLEWSPPSSWPFPEYFPLQYRIRYSRDNDSVPTTVGPYELTSHTLTDLEPGSLHHIQVAAKDGADSGEFSAWSPPASGTPWVGL</sequence>
<dbReference type="PANTHER" id="PTHR48483:SF2">
    <property type="entry name" value="INTERLEUKIN-27 SUBUNIT BETA"/>
    <property type="match status" value="1"/>
</dbReference>
<dbReference type="CDD" id="cd00063">
    <property type="entry name" value="FN3"/>
    <property type="match status" value="1"/>
</dbReference>
<dbReference type="SUPFAM" id="SSF49265">
    <property type="entry name" value="Fibronectin type III"/>
    <property type="match status" value="2"/>
</dbReference>
<organism evidence="6 7">
    <name type="scientific">Sylvietta virens</name>
    <name type="common">Green crombec</name>
    <dbReference type="NCBI Taxonomy" id="208069"/>
    <lineage>
        <taxon>Eukaryota</taxon>
        <taxon>Metazoa</taxon>
        <taxon>Chordata</taxon>
        <taxon>Craniata</taxon>
        <taxon>Vertebrata</taxon>
        <taxon>Euteleostomi</taxon>
        <taxon>Archelosauria</taxon>
        <taxon>Archosauria</taxon>
        <taxon>Dinosauria</taxon>
        <taxon>Saurischia</taxon>
        <taxon>Theropoda</taxon>
        <taxon>Coelurosauria</taxon>
        <taxon>Aves</taxon>
        <taxon>Neognathae</taxon>
        <taxon>Neoaves</taxon>
        <taxon>Telluraves</taxon>
        <taxon>Australaves</taxon>
        <taxon>Passeriformes</taxon>
        <taxon>Sylvioidea</taxon>
        <taxon>Sylviidae</taxon>
        <taxon>Acrocephalinae</taxon>
        <taxon>Sylvietta</taxon>
    </lineage>
</organism>
<evidence type="ECO:0000256" key="3">
    <source>
        <dbReference type="ARBA" id="ARBA00022737"/>
    </source>
</evidence>
<keyword evidence="2" id="KW-0732">Signal</keyword>
<feature type="non-terminal residue" evidence="6">
    <location>
        <position position="224"/>
    </location>
</feature>
<dbReference type="AlphaFoldDB" id="A0A7L0LKD8"/>
<evidence type="ECO:0000259" key="5">
    <source>
        <dbReference type="PROSITE" id="PS50853"/>
    </source>
</evidence>
<dbReference type="InterPro" id="IPR053073">
    <property type="entry name" value="IL11/IL27_subunit_beta"/>
</dbReference>
<comment type="caution">
    <text evidence="6">The sequence shown here is derived from an EMBL/GenBank/DDBJ whole genome shotgun (WGS) entry which is preliminary data.</text>
</comment>
<dbReference type="PROSITE" id="PS01354">
    <property type="entry name" value="HEMATOPO_REC_L_F3"/>
    <property type="match status" value="1"/>
</dbReference>
<dbReference type="SMART" id="SM00060">
    <property type="entry name" value="FN3"/>
    <property type="match status" value="2"/>
</dbReference>
<dbReference type="InterPro" id="IPR056621">
    <property type="entry name" value="FN3_IL27B_N"/>
</dbReference>
<dbReference type="Proteomes" id="UP000567822">
    <property type="component" value="Unassembled WGS sequence"/>
</dbReference>
<dbReference type="InterPro" id="IPR003530">
    <property type="entry name" value="Hematopoietin_rcpt_L_F3_CS"/>
</dbReference>
<feature type="domain" description="Fibronectin type-III" evidence="5">
    <location>
        <begin position="124"/>
        <end position="222"/>
    </location>
</feature>
<evidence type="ECO:0000256" key="4">
    <source>
        <dbReference type="ARBA" id="ARBA00023180"/>
    </source>
</evidence>
<dbReference type="PROSITE" id="PS50853">
    <property type="entry name" value="FN3"/>
    <property type="match status" value="2"/>
</dbReference>
<keyword evidence="7" id="KW-1185">Reference proteome</keyword>
<dbReference type="GO" id="GO:0004896">
    <property type="term" value="F:cytokine receptor activity"/>
    <property type="evidence" value="ECO:0007669"/>
    <property type="project" value="InterPro"/>
</dbReference>
<feature type="non-terminal residue" evidence="6">
    <location>
        <position position="1"/>
    </location>
</feature>
<keyword evidence="4" id="KW-0325">Glycoprotein</keyword>
<keyword evidence="3" id="KW-0677">Repeat</keyword>
<dbReference type="PANTHER" id="PTHR48483">
    <property type="entry name" value="INTERLEUKIN-27 SUBUNIT BETA"/>
    <property type="match status" value="1"/>
</dbReference>
<protein>
    <submittedName>
        <fullName evidence="6">IL27B protein</fullName>
    </submittedName>
</protein>
<reference evidence="6 7" key="1">
    <citation type="submission" date="2019-09" db="EMBL/GenBank/DDBJ databases">
        <title>Bird 10,000 Genomes (B10K) Project - Family phase.</title>
        <authorList>
            <person name="Zhang G."/>
        </authorList>
    </citation>
    <scope>NUCLEOTIDE SEQUENCE [LARGE SCALE GENOMIC DNA]</scope>
    <source>
        <strain evidence="6">B10K-DU-009-59</strain>
        <tissue evidence="6">Muscle</tissue>
    </source>
</reference>
<comment type="similarity">
    <text evidence="1">Belongs to the type I cytokine receptor family. Type 3 subfamily.</text>
</comment>
<dbReference type="EMBL" id="VXAN01000714">
    <property type="protein sequence ID" value="NXK69548.1"/>
    <property type="molecule type" value="Genomic_DNA"/>
</dbReference>
<proteinExistence type="inferred from homology"/>
<accession>A0A7L0LKD8</accession>
<dbReference type="FunFam" id="2.60.40.10:FF:000136">
    <property type="entry name" value="Ciliary neurotrophic factor receptor alpha"/>
    <property type="match status" value="1"/>
</dbReference>
<evidence type="ECO:0000256" key="2">
    <source>
        <dbReference type="ARBA" id="ARBA00022729"/>
    </source>
</evidence>